<dbReference type="Proteomes" id="UP000217999">
    <property type="component" value="Unassembled WGS sequence"/>
</dbReference>
<dbReference type="EMBL" id="NSJF01000002">
    <property type="protein sequence ID" value="PAT35433.1"/>
    <property type="molecule type" value="Genomic_DNA"/>
</dbReference>
<evidence type="ECO:0000313" key="2">
    <source>
        <dbReference type="EMBL" id="PAX17952.1"/>
    </source>
</evidence>
<gene>
    <name evidence="1" type="ORF">CK620_06125</name>
    <name evidence="2" type="ORF">CLI92_03840</name>
</gene>
<proteinExistence type="predicted"/>
<protein>
    <submittedName>
        <fullName evidence="1">Uncharacterized protein</fullName>
    </submittedName>
</protein>
<accession>A0A2A2T835</accession>
<comment type="caution">
    <text evidence="1">The sequence shown here is derived from an EMBL/GenBank/DDBJ whole genome shotgun (WGS) entry which is preliminary data.</text>
</comment>
<organism evidence="1 4">
    <name type="scientific">Vandammella animalimorsus</name>
    <dbReference type="NCBI Taxonomy" id="2029117"/>
    <lineage>
        <taxon>Bacteria</taxon>
        <taxon>Pseudomonadati</taxon>
        <taxon>Pseudomonadota</taxon>
        <taxon>Betaproteobacteria</taxon>
        <taxon>Burkholderiales</taxon>
        <taxon>Comamonadaceae</taxon>
        <taxon>Vandammella</taxon>
    </lineage>
</organism>
<evidence type="ECO:0000313" key="3">
    <source>
        <dbReference type="Proteomes" id="UP000217780"/>
    </source>
</evidence>
<evidence type="ECO:0000313" key="1">
    <source>
        <dbReference type="EMBL" id="PAT35433.1"/>
    </source>
</evidence>
<dbReference type="Proteomes" id="UP000217780">
    <property type="component" value="Unassembled WGS sequence"/>
</dbReference>
<dbReference type="AlphaFoldDB" id="A0A2A2ACC1"/>
<reference evidence="3 4" key="1">
    <citation type="submission" date="2017-08" db="EMBL/GenBank/DDBJ databases">
        <title>WGS of Clinical strains of the CDC Group NO-1 linked to zoonotic infections in humans.</title>
        <authorList>
            <person name="Bernier A.-M."/>
            <person name="Bernard K."/>
        </authorList>
    </citation>
    <scope>NUCLEOTIDE SEQUENCE [LARGE SCALE GENOMIC DNA]</scope>
    <source>
        <strain evidence="1 4">NML03-0146</strain>
        <strain evidence="2 3">NML91-0035</strain>
    </source>
</reference>
<evidence type="ECO:0000313" key="4">
    <source>
        <dbReference type="Proteomes" id="UP000217999"/>
    </source>
</evidence>
<accession>A0A2A2ACC1</accession>
<dbReference type="EMBL" id="NTBI01000002">
    <property type="protein sequence ID" value="PAX17952.1"/>
    <property type="molecule type" value="Genomic_DNA"/>
</dbReference>
<sequence>MNVNRIPGRDDDDALRDVAALLKHAGASVQPEEALVLQRIAQQRQRLRLHAAQAPRHAMAARTRLAASEAAAFDAEPAPPRHWARAAAHTVGANPLWLAGRDFALRHPISVGLALGSGLVLGPRKLLRSLLWMGPLVWRGWRMVERMERPLRALSRWR</sequence>
<dbReference type="GeneID" id="93873649"/>
<dbReference type="RefSeq" id="WP_095542676.1">
    <property type="nucleotide sequence ID" value="NZ_NSJC01000010.1"/>
</dbReference>
<name>A0A2A2ACC1_9BURK</name>